<dbReference type="Gramene" id="OB03G13130.1">
    <property type="protein sequence ID" value="OB03G13130.1"/>
    <property type="gene ID" value="OB03G13130"/>
</dbReference>
<reference evidence="2" key="2">
    <citation type="submission" date="2013-04" db="UniProtKB">
        <authorList>
            <consortium name="EnsemblPlants"/>
        </authorList>
    </citation>
    <scope>IDENTIFICATION</scope>
</reference>
<keyword evidence="3" id="KW-1185">Reference proteome</keyword>
<protein>
    <submittedName>
        <fullName evidence="2">Uncharacterized protein</fullName>
    </submittedName>
</protein>
<reference evidence="2" key="1">
    <citation type="journal article" date="2013" name="Nat. Commun.">
        <title>Whole-genome sequencing of Oryza brachyantha reveals mechanisms underlying Oryza genome evolution.</title>
        <authorList>
            <person name="Chen J."/>
            <person name="Huang Q."/>
            <person name="Gao D."/>
            <person name="Wang J."/>
            <person name="Lang Y."/>
            <person name="Liu T."/>
            <person name="Li B."/>
            <person name="Bai Z."/>
            <person name="Luis Goicoechea J."/>
            <person name="Liang C."/>
            <person name="Chen C."/>
            <person name="Zhang W."/>
            <person name="Sun S."/>
            <person name="Liao Y."/>
            <person name="Zhang X."/>
            <person name="Yang L."/>
            <person name="Song C."/>
            <person name="Wang M."/>
            <person name="Shi J."/>
            <person name="Liu G."/>
            <person name="Liu J."/>
            <person name="Zhou H."/>
            <person name="Zhou W."/>
            <person name="Yu Q."/>
            <person name="An N."/>
            <person name="Chen Y."/>
            <person name="Cai Q."/>
            <person name="Wang B."/>
            <person name="Liu B."/>
            <person name="Min J."/>
            <person name="Huang Y."/>
            <person name="Wu H."/>
            <person name="Li Z."/>
            <person name="Zhang Y."/>
            <person name="Yin Y."/>
            <person name="Song W."/>
            <person name="Jiang J."/>
            <person name="Jackson S.A."/>
            <person name="Wing R.A."/>
            <person name="Wang J."/>
            <person name="Chen M."/>
        </authorList>
    </citation>
    <scope>NUCLEOTIDE SEQUENCE [LARGE SCALE GENOMIC DNA]</scope>
    <source>
        <strain evidence="2">cv. IRGC 101232</strain>
    </source>
</reference>
<dbReference type="AlphaFoldDB" id="J3LJT7"/>
<name>J3LJT7_ORYBR</name>
<evidence type="ECO:0000256" key="1">
    <source>
        <dbReference type="SAM" id="MobiDB-lite"/>
    </source>
</evidence>
<sequence length="129" mass="14553">MGAYAQEHQPGYQTIRDLQNPKGLLEKEEDDGDGDGDGDGDWRWRLIDFQNGSSRTARSNCKKGQSPEREEQGAGAEFRDEVDWASYYKAYSLLEQKSRKEDRGMARLPGIAVGKKSSVPTHRPCEEDD</sequence>
<proteinExistence type="predicted"/>
<feature type="compositionally biased region" description="Polar residues" evidence="1">
    <location>
        <begin position="50"/>
        <end position="63"/>
    </location>
</feature>
<feature type="compositionally biased region" description="Acidic residues" evidence="1">
    <location>
        <begin position="27"/>
        <end position="39"/>
    </location>
</feature>
<feature type="compositionally biased region" description="Basic and acidic residues" evidence="1">
    <location>
        <begin position="65"/>
        <end position="78"/>
    </location>
</feature>
<feature type="region of interest" description="Disordered" evidence="1">
    <location>
        <begin position="1"/>
        <end position="78"/>
    </location>
</feature>
<accession>J3LJT7</accession>
<organism evidence="2">
    <name type="scientific">Oryza brachyantha</name>
    <name type="common">malo sina</name>
    <dbReference type="NCBI Taxonomy" id="4533"/>
    <lineage>
        <taxon>Eukaryota</taxon>
        <taxon>Viridiplantae</taxon>
        <taxon>Streptophyta</taxon>
        <taxon>Embryophyta</taxon>
        <taxon>Tracheophyta</taxon>
        <taxon>Spermatophyta</taxon>
        <taxon>Magnoliopsida</taxon>
        <taxon>Liliopsida</taxon>
        <taxon>Poales</taxon>
        <taxon>Poaceae</taxon>
        <taxon>BOP clade</taxon>
        <taxon>Oryzoideae</taxon>
        <taxon>Oryzeae</taxon>
        <taxon>Oryzinae</taxon>
        <taxon>Oryza</taxon>
    </lineage>
</organism>
<dbReference type="HOGENOM" id="CLU_1952118_0_0_1"/>
<feature type="region of interest" description="Disordered" evidence="1">
    <location>
        <begin position="99"/>
        <end position="129"/>
    </location>
</feature>
<dbReference type="Proteomes" id="UP000006038">
    <property type="component" value="Chromosome 3"/>
</dbReference>
<evidence type="ECO:0000313" key="3">
    <source>
        <dbReference type="Proteomes" id="UP000006038"/>
    </source>
</evidence>
<evidence type="ECO:0000313" key="2">
    <source>
        <dbReference type="EnsemblPlants" id="OB03G13130.1"/>
    </source>
</evidence>
<dbReference type="EnsemblPlants" id="OB03G13130.1">
    <property type="protein sequence ID" value="OB03G13130.1"/>
    <property type="gene ID" value="OB03G13130"/>
</dbReference>